<sequence length="100" mass="11271">MEQDQNPTARPKFQLGDRVQIDQSWFVELVRGAIGRIASPPLGLNEYRGHYRIAFPYMPTDAPGEIVYWVEFDDPVHEPGTQIDTDAAEVSQACLSLISH</sequence>
<dbReference type="Proteomes" id="UP000199518">
    <property type="component" value="Unassembled WGS sequence"/>
</dbReference>
<gene>
    <name evidence="1" type="ORF">SAMN05421753_103302</name>
</gene>
<name>A0A1I3DKY9_9PLAN</name>
<proteinExistence type="predicted"/>
<keyword evidence="2" id="KW-1185">Reference proteome</keyword>
<organism evidence="1 2">
    <name type="scientific">Planctomicrobium piriforme</name>
    <dbReference type="NCBI Taxonomy" id="1576369"/>
    <lineage>
        <taxon>Bacteria</taxon>
        <taxon>Pseudomonadati</taxon>
        <taxon>Planctomycetota</taxon>
        <taxon>Planctomycetia</taxon>
        <taxon>Planctomycetales</taxon>
        <taxon>Planctomycetaceae</taxon>
        <taxon>Planctomicrobium</taxon>
    </lineage>
</organism>
<reference evidence="2" key="1">
    <citation type="submission" date="2016-10" db="EMBL/GenBank/DDBJ databases">
        <authorList>
            <person name="Varghese N."/>
            <person name="Submissions S."/>
        </authorList>
    </citation>
    <scope>NUCLEOTIDE SEQUENCE [LARGE SCALE GENOMIC DNA]</scope>
    <source>
        <strain evidence="2">DSM 26348</strain>
    </source>
</reference>
<evidence type="ECO:0000313" key="2">
    <source>
        <dbReference type="Proteomes" id="UP000199518"/>
    </source>
</evidence>
<accession>A0A1I3DKY9</accession>
<dbReference type="EMBL" id="FOQD01000003">
    <property type="protein sequence ID" value="SFH87366.1"/>
    <property type="molecule type" value="Genomic_DNA"/>
</dbReference>
<protein>
    <submittedName>
        <fullName evidence="1">Uncharacterized protein</fullName>
    </submittedName>
</protein>
<dbReference type="AlphaFoldDB" id="A0A1I3DKY9"/>
<evidence type="ECO:0000313" key="1">
    <source>
        <dbReference type="EMBL" id="SFH87366.1"/>
    </source>
</evidence>
<dbReference type="RefSeq" id="WP_092048320.1">
    <property type="nucleotide sequence ID" value="NZ_FOQD01000003.1"/>
</dbReference>